<keyword evidence="1" id="KW-0472">Membrane</keyword>
<gene>
    <name evidence="2" type="ORF">CEN41_01755</name>
</gene>
<keyword evidence="1" id="KW-0812">Transmembrane</keyword>
<name>A0A2N6MNB2_9CYAN</name>
<evidence type="ECO:0000256" key="1">
    <source>
        <dbReference type="SAM" id="Phobius"/>
    </source>
</evidence>
<keyword evidence="1" id="KW-1133">Transmembrane helix</keyword>
<comment type="caution">
    <text evidence="2">The sequence shown here is derived from an EMBL/GenBank/DDBJ whole genome shotgun (WGS) entry which is preliminary data.</text>
</comment>
<feature type="transmembrane region" description="Helical" evidence="1">
    <location>
        <begin position="12"/>
        <end position="33"/>
    </location>
</feature>
<dbReference type="EMBL" id="NMQI01000031">
    <property type="protein sequence ID" value="PMB48283.1"/>
    <property type="molecule type" value="Genomic_DNA"/>
</dbReference>
<dbReference type="AlphaFoldDB" id="A0A2N6MNB2"/>
<dbReference type="Proteomes" id="UP000234966">
    <property type="component" value="Unassembled WGS sequence"/>
</dbReference>
<organism evidence="2 3">
    <name type="scientific">Fischerella thermalis CCMEE 5330</name>
    <dbReference type="NCBI Taxonomy" id="2019670"/>
    <lineage>
        <taxon>Bacteria</taxon>
        <taxon>Bacillati</taxon>
        <taxon>Cyanobacteriota</taxon>
        <taxon>Cyanophyceae</taxon>
        <taxon>Nostocales</taxon>
        <taxon>Hapalosiphonaceae</taxon>
        <taxon>Fischerella</taxon>
    </lineage>
</organism>
<reference evidence="2 3" key="1">
    <citation type="submission" date="2017-07" db="EMBL/GenBank/DDBJ databases">
        <title>Genomes of Fischerella (Mastigocladus) sp. strains.</title>
        <authorList>
            <person name="Miller S.R."/>
        </authorList>
    </citation>
    <scope>NUCLEOTIDE SEQUENCE [LARGE SCALE GENOMIC DNA]</scope>
    <source>
        <strain evidence="2 3">CCMEE 5330</strain>
    </source>
</reference>
<evidence type="ECO:0000313" key="2">
    <source>
        <dbReference type="EMBL" id="PMB48283.1"/>
    </source>
</evidence>
<evidence type="ECO:0000313" key="3">
    <source>
        <dbReference type="Proteomes" id="UP000234966"/>
    </source>
</evidence>
<protein>
    <submittedName>
        <fullName evidence="2">Uncharacterized protein</fullName>
    </submittedName>
</protein>
<accession>A0A2N6MNB2</accession>
<proteinExistence type="predicted"/>
<sequence length="192" mass="21674">MGFLTDRKGNFSWFRLSLLVMVLGGLFVGFGFISFQIDQQSRRTPFFPDLPPNATQWGGTEFVSVGFQRTYYRVPGGNVEEVAAFYQSQMERFYGTGSGGASSLERCQRIPPAGEFTNIPDVQRPANDGKIFDPNFVPGRDLPFLFQCMFDRSGFNATQNTLVRIQPGTRNADPNLNTEGDVVIIYEQRWQN</sequence>